<feature type="compositionally biased region" description="Low complexity" evidence="1">
    <location>
        <begin position="513"/>
        <end position="523"/>
    </location>
</feature>
<feature type="compositionally biased region" description="Low complexity" evidence="1">
    <location>
        <begin position="546"/>
        <end position="566"/>
    </location>
</feature>
<comment type="caution">
    <text evidence="3">The sequence shown here is derived from an EMBL/GenBank/DDBJ whole genome shotgun (WGS) entry which is preliminary data.</text>
</comment>
<dbReference type="eggNOG" id="ENOG502S8ZT">
    <property type="taxonomic scope" value="Eukaryota"/>
</dbReference>
<evidence type="ECO:0000256" key="2">
    <source>
        <dbReference type="SAM" id="SignalP"/>
    </source>
</evidence>
<feature type="compositionally biased region" description="Polar residues" evidence="1">
    <location>
        <begin position="567"/>
        <end position="577"/>
    </location>
</feature>
<gene>
    <name evidence="3" type="ORF">THAOC_27881</name>
</gene>
<feature type="chain" id="PRO_5003836307" description="Chitin-binding type-2 domain-containing protein" evidence="2">
    <location>
        <begin position="24"/>
        <end position="577"/>
    </location>
</feature>
<dbReference type="Proteomes" id="UP000266841">
    <property type="component" value="Unassembled WGS sequence"/>
</dbReference>
<proteinExistence type="predicted"/>
<dbReference type="PANTHER" id="PTHR34823">
    <property type="entry name" value="GLCNAC-BINDING PROTEIN A"/>
    <property type="match status" value="1"/>
</dbReference>
<name>K0RHU4_THAOC</name>
<evidence type="ECO:0000313" key="4">
    <source>
        <dbReference type="Proteomes" id="UP000266841"/>
    </source>
</evidence>
<feature type="region of interest" description="Disordered" evidence="1">
    <location>
        <begin position="496"/>
        <end position="577"/>
    </location>
</feature>
<feature type="non-terminal residue" evidence="3">
    <location>
        <position position="577"/>
    </location>
</feature>
<protein>
    <recommendedName>
        <fullName evidence="5">Chitin-binding type-2 domain-containing protein</fullName>
    </recommendedName>
</protein>
<keyword evidence="4" id="KW-1185">Reference proteome</keyword>
<feature type="compositionally biased region" description="Polar residues" evidence="1">
    <location>
        <begin position="524"/>
        <end position="545"/>
    </location>
</feature>
<organism evidence="3 4">
    <name type="scientific">Thalassiosira oceanica</name>
    <name type="common">Marine diatom</name>
    <dbReference type="NCBI Taxonomy" id="159749"/>
    <lineage>
        <taxon>Eukaryota</taxon>
        <taxon>Sar</taxon>
        <taxon>Stramenopiles</taxon>
        <taxon>Ochrophyta</taxon>
        <taxon>Bacillariophyta</taxon>
        <taxon>Coscinodiscophyceae</taxon>
        <taxon>Thalassiosirophycidae</taxon>
        <taxon>Thalassiosirales</taxon>
        <taxon>Thalassiosiraceae</taxon>
        <taxon>Thalassiosira</taxon>
    </lineage>
</organism>
<accession>K0RHU4</accession>
<dbReference type="EMBL" id="AGNL01039206">
    <property type="protein sequence ID" value="EJK52810.1"/>
    <property type="molecule type" value="Genomic_DNA"/>
</dbReference>
<reference evidence="3 4" key="1">
    <citation type="journal article" date="2012" name="Genome Biol.">
        <title>Genome and low-iron response of an oceanic diatom adapted to chronic iron limitation.</title>
        <authorList>
            <person name="Lommer M."/>
            <person name="Specht M."/>
            <person name="Roy A.S."/>
            <person name="Kraemer L."/>
            <person name="Andreson R."/>
            <person name="Gutowska M.A."/>
            <person name="Wolf J."/>
            <person name="Bergner S.V."/>
            <person name="Schilhabel M.B."/>
            <person name="Klostermeier U.C."/>
            <person name="Beiko R.G."/>
            <person name="Rosenstiel P."/>
            <person name="Hippler M."/>
            <person name="Laroche J."/>
        </authorList>
    </citation>
    <scope>NUCLEOTIDE SEQUENCE [LARGE SCALE GENOMIC DNA]</scope>
    <source>
        <strain evidence="3 4">CCMP1005</strain>
    </source>
</reference>
<keyword evidence="2" id="KW-0732">Signal</keyword>
<evidence type="ECO:0000313" key="3">
    <source>
        <dbReference type="EMBL" id="EJK52810.1"/>
    </source>
</evidence>
<sequence>MSYHKCFGRALILSGLFAVQVQTTPCSPTFKAETTYTAGTTVSASFVEHTTEPCAPDLTHQANNKTSLCNADGTRPVAITRTYNYRCVDGPESLYCQQGWAFDPASLYGHVAWEKLEECYVSLISRSSYILERDRQLMTSLVSIYVWMFGWQNETALFPNTWSEGDGCPAEYDSYNDGIGSYSSHYDPGDLVSVPMPASERAYGENKVYRCKDQGFEELDHHRAQISQCGQVGFEPDGIYGELVWEFLGNCTGTLPPPELVLGYWGRRCPAPWIEMDWVPGHLPNNTYEYATYASYYEPDYRHCGQAGYQPPKSPATPGAWKDAWTPQGICDLNYVSAAPTSSPSFDLLDEQEEGCPKVWQSLTSYYGGDLVSFIASSDPMRRIVYQCRGYPYEGYCNQEAFQPGTAYGHIPWTVIGACDNTMAPTQSPSVYGGVCDGVEPYTSTQNYDFGDVVRVGLERYACLGYPFGLWCNNPSYQPGLVDGIWNNAWRRDGVCPSGPTQSPTPLAPSTPSPSQGPSQNPSAMPSISPRKSPSQSPTNNVVTQSPSMAPSTSPSRSPSKAPSPSLMQAPSKSPST</sequence>
<dbReference type="PANTHER" id="PTHR34823:SF1">
    <property type="entry name" value="CHITIN-BINDING TYPE-4 DOMAIN-CONTAINING PROTEIN"/>
    <property type="match status" value="1"/>
</dbReference>
<dbReference type="InterPro" id="IPR051024">
    <property type="entry name" value="GlcNAc_Chitin_IntDeg"/>
</dbReference>
<dbReference type="OrthoDB" id="5946976at2759"/>
<evidence type="ECO:0008006" key="5">
    <source>
        <dbReference type="Google" id="ProtNLM"/>
    </source>
</evidence>
<dbReference type="AlphaFoldDB" id="K0RHU4"/>
<evidence type="ECO:0000256" key="1">
    <source>
        <dbReference type="SAM" id="MobiDB-lite"/>
    </source>
</evidence>
<feature type="signal peptide" evidence="2">
    <location>
        <begin position="1"/>
        <end position="23"/>
    </location>
</feature>